<evidence type="ECO:0000313" key="2">
    <source>
        <dbReference type="EMBL" id="KAK3786707.1"/>
    </source>
</evidence>
<dbReference type="AlphaFoldDB" id="A0AAE1DXV0"/>
<organism evidence="2 3">
    <name type="scientific">Elysia crispata</name>
    <name type="common">lettuce slug</name>
    <dbReference type="NCBI Taxonomy" id="231223"/>
    <lineage>
        <taxon>Eukaryota</taxon>
        <taxon>Metazoa</taxon>
        <taxon>Spiralia</taxon>
        <taxon>Lophotrochozoa</taxon>
        <taxon>Mollusca</taxon>
        <taxon>Gastropoda</taxon>
        <taxon>Heterobranchia</taxon>
        <taxon>Euthyneura</taxon>
        <taxon>Panpulmonata</taxon>
        <taxon>Sacoglossa</taxon>
        <taxon>Placobranchoidea</taxon>
        <taxon>Plakobranchidae</taxon>
        <taxon>Elysia</taxon>
    </lineage>
</organism>
<evidence type="ECO:0000256" key="1">
    <source>
        <dbReference type="SAM" id="MobiDB-lite"/>
    </source>
</evidence>
<dbReference type="EMBL" id="JAWDGP010001946">
    <property type="protein sequence ID" value="KAK3786707.1"/>
    <property type="molecule type" value="Genomic_DNA"/>
</dbReference>
<reference evidence="2" key="1">
    <citation type="journal article" date="2023" name="G3 (Bethesda)">
        <title>A reference genome for the long-term kleptoplast-retaining sea slug Elysia crispata morphotype clarki.</title>
        <authorList>
            <person name="Eastman K.E."/>
            <person name="Pendleton A.L."/>
            <person name="Shaikh M.A."/>
            <person name="Suttiyut T."/>
            <person name="Ogas R."/>
            <person name="Tomko P."/>
            <person name="Gavelis G."/>
            <person name="Widhalm J.R."/>
            <person name="Wisecaver J.H."/>
        </authorList>
    </citation>
    <scope>NUCLEOTIDE SEQUENCE</scope>
    <source>
        <strain evidence="2">ECLA1</strain>
    </source>
</reference>
<feature type="region of interest" description="Disordered" evidence="1">
    <location>
        <begin position="57"/>
        <end position="105"/>
    </location>
</feature>
<comment type="caution">
    <text evidence="2">The sequence shown here is derived from an EMBL/GenBank/DDBJ whole genome shotgun (WGS) entry which is preliminary data.</text>
</comment>
<dbReference type="Proteomes" id="UP001283361">
    <property type="component" value="Unassembled WGS sequence"/>
</dbReference>
<sequence length="105" mass="11699">MEDSRDPKGFLYVGLASGSRPTSRPTRRFKAVCKRDLKNCGIQPAGLKVEVSNRTSWRAKVKKSIKSTEEKRESEREEKRTSPSPLLTPPTSLTSPAASVNNRII</sequence>
<keyword evidence="3" id="KW-1185">Reference proteome</keyword>
<protein>
    <submittedName>
        <fullName evidence="2">Uncharacterized protein</fullName>
    </submittedName>
</protein>
<proteinExistence type="predicted"/>
<name>A0AAE1DXV0_9GAST</name>
<feature type="compositionally biased region" description="Low complexity" evidence="1">
    <location>
        <begin position="82"/>
        <end position="96"/>
    </location>
</feature>
<accession>A0AAE1DXV0</accession>
<evidence type="ECO:0000313" key="3">
    <source>
        <dbReference type="Proteomes" id="UP001283361"/>
    </source>
</evidence>
<gene>
    <name evidence="2" type="ORF">RRG08_057983</name>
</gene>
<feature type="compositionally biased region" description="Basic and acidic residues" evidence="1">
    <location>
        <begin position="66"/>
        <end position="81"/>
    </location>
</feature>